<dbReference type="AlphaFoldDB" id="A0A8T4KRG5"/>
<evidence type="ECO:0000313" key="2">
    <source>
        <dbReference type="Proteomes" id="UP000677687"/>
    </source>
</evidence>
<dbReference type="EMBL" id="JAGVWD010000047">
    <property type="protein sequence ID" value="MBS3057613.1"/>
    <property type="molecule type" value="Genomic_DNA"/>
</dbReference>
<reference evidence="1" key="2">
    <citation type="submission" date="2021-05" db="EMBL/GenBank/DDBJ databases">
        <title>Protein family content uncovers lineage relationships and bacterial pathway maintenance mechanisms in DPANN archaea.</title>
        <authorList>
            <person name="Castelle C.J."/>
            <person name="Meheust R."/>
            <person name="Jaffe A.L."/>
            <person name="Seitz K."/>
            <person name="Gong X."/>
            <person name="Baker B.J."/>
            <person name="Banfield J.F."/>
        </authorList>
    </citation>
    <scope>NUCLEOTIDE SEQUENCE</scope>
    <source>
        <strain evidence="1">RIFCSPHIGHO2_01_FULL_AR10_44_11</strain>
    </source>
</reference>
<dbReference type="Proteomes" id="UP000677687">
    <property type="component" value="Unassembled WGS sequence"/>
</dbReference>
<reference evidence="1" key="1">
    <citation type="submission" date="2021-03" db="EMBL/GenBank/DDBJ databases">
        <authorList>
            <person name="Jaffe A."/>
        </authorList>
    </citation>
    <scope>NUCLEOTIDE SEQUENCE</scope>
    <source>
        <strain evidence="1">RIFCSPHIGHO2_01_FULL_AR10_44_11</strain>
    </source>
</reference>
<evidence type="ECO:0000313" key="1">
    <source>
        <dbReference type="EMBL" id="MBS3057613.1"/>
    </source>
</evidence>
<proteinExistence type="predicted"/>
<accession>A0A8T4KRG5</accession>
<name>A0A8T4KRG5_9ARCH</name>
<sequence length="328" mass="38077">MKSAIKPIRGLPVRFGQLIQLGTAERTYNNANNKQRTKEALQKWKDWIEKESKKTQQPEGLIRLKRWRNLLNILAKIGERQPTIYEVAAILARNSGLKKEKLIIPLRMLSAIENRRPQFKTWEGSVRSLYIAVRQNLPYEINKVLEQNKKILNSREIAEKLAISWDTKNQTNINTALQLLNQMGWAEKGLMQPSFSAAGGGAMSTWSYKKHGPLTIRHPNSALYLLESIYKNKDKRTTTNSILKPWFNFRGNPKAMLSYRRGLQLIKKLEEKGLIKTERKTKPSHGTLGKVEYIEISFTKEGLRIMEKFYRLDRKSFHDLRAYLLGIK</sequence>
<gene>
    <name evidence="1" type="ORF">J4415_03205</name>
</gene>
<organism evidence="1 2">
    <name type="scientific">Candidatus Iainarchaeum sp</name>
    <dbReference type="NCBI Taxonomy" id="3101447"/>
    <lineage>
        <taxon>Archaea</taxon>
        <taxon>Candidatus Iainarchaeota</taxon>
        <taxon>Candidatus Iainarchaeia</taxon>
        <taxon>Candidatus Iainarchaeales</taxon>
        <taxon>Candidatus Iainarchaeaceae</taxon>
        <taxon>Candidatus Iainarchaeum</taxon>
    </lineage>
</organism>
<comment type="caution">
    <text evidence="1">The sequence shown here is derived from an EMBL/GenBank/DDBJ whole genome shotgun (WGS) entry which is preliminary data.</text>
</comment>
<protein>
    <submittedName>
        <fullName evidence="1">Uncharacterized protein</fullName>
    </submittedName>
</protein>